<accession>A0AAN9P7A7</accession>
<dbReference type="GO" id="GO:0005524">
    <property type="term" value="F:ATP binding"/>
    <property type="evidence" value="ECO:0007669"/>
    <property type="project" value="InterPro"/>
</dbReference>
<dbReference type="GO" id="GO:0007165">
    <property type="term" value="P:signal transduction"/>
    <property type="evidence" value="ECO:0007669"/>
    <property type="project" value="TreeGrafter"/>
</dbReference>
<protein>
    <recommendedName>
        <fullName evidence="2">Protein kinase domain-containing protein</fullName>
    </recommendedName>
</protein>
<comment type="caution">
    <text evidence="3">The sequence shown here is derived from an EMBL/GenBank/DDBJ whole genome shotgun (WGS) entry which is preliminary data.</text>
</comment>
<gene>
    <name evidence="3" type="ORF">RIF29_00178</name>
</gene>
<dbReference type="AlphaFoldDB" id="A0AAN9P7A7"/>
<dbReference type="EMBL" id="JAYWIO010000001">
    <property type="protein sequence ID" value="KAK7287119.1"/>
    <property type="molecule type" value="Genomic_DNA"/>
</dbReference>
<organism evidence="3 4">
    <name type="scientific">Crotalaria pallida</name>
    <name type="common">Smooth rattlebox</name>
    <name type="synonym">Crotalaria striata</name>
    <dbReference type="NCBI Taxonomy" id="3830"/>
    <lineage>
        <taxon>Eukaryota</taxon>
        <taxon>Viridiplantae</taxon>
        <taxon>Streptophyta</taxon>
        <taxon>Embryophyta</taxon>
        <taxon>Tracheophyta</taxon>
        <taxon>Spermatophyta</taxon>
        <taxon>Magnoliopsida</taxon>
        <taxon>eudicotyledons</taxon>
        <taxon>Gunneridae</taxon>
        <taxon>Pentapetalae</taxon>
        <taxon>rosids</taxon>
        <taxon>fabids</taxon>
        <taxon>Fabales</taxon>
        <taxon>Fabaceae</taxon>
        <taxon>Papilionoideae</taxon>
        <taxon>50 kb inversion clade</taxon>
        <taxon>genistoids sensu lato</taxon>
        <taxon>core genistoids</taxon>
        <taxon>Crotalarieae</taxon>
        <taxon>Crotalaria</taxon>
    </lineage>
</organism>
<keyword evidence="4" id="KW-1185">Reference proteome</keyword>
<dbReference type="PROSITE" id="PS50011">
    <property type="entry name" value="PROTEIN_KINASE_DOM"/>
    <property type="match status" value="1"/>
</dbReference>
<dbReference type="Proteomes" id="UP001372338">
    <property type="component" value="Unassembled WGS sequence"/>
</dbReference>
<reference evidence="3 4" key="1">
    <citation type="submission" date="2024-01" db="EMBL/GenBank/DDBJ databases">
        <title>The genomes of 5 underutilized Papilionoideae crops provide insights into root nodulation and disease resistanc.</title>
        <authorList>
            <person name="Yuan L."/>
        </authorList>
    </citation>
    <scope>NUCLEOTIDE SEQUENCE [LARGE SCALE GENOMIC DNA]</scope>
    <source>
        <strain evidence="3">ZHUSHIDOU_FW_LH</strain>
        <tissue evidence="3">Leaf</tissue>
    </source>
</reference>
<dbReference type="InterPro" id="IPR000719">
    <property type="entry name" value="Prot_kinase_dom"/>
</dbReference>
<evidence type="ECO:0000256" key="1">
    <source>
        <dbReference type="SAM" id="SignalP"/>
    </source>
</evidence>
<evidence type="ECO:0000259" key="2">
    <source>
        <dbReference type="PROSITE" id="PS50011"/>
    </source>
</evidence>
<feature type="domain" description="Protein kinase" evidence="2">
    <location>
        <begin position="1"/>
        <end position="184"/>
    </location>
</feature>
<dbReference type="InterPro" id="IPR050167">
    <property type="entry name" value="Ser_Thr_protein_kinase"/>
</dbReference>
<dbReference type="PANTHER" id="PTHR23257:SF797">
    <property type="entry name" value="KINASE SUPERFAMILY WITH OCTICOSAPEPTIDE_PHOX_BEM1P DOMAIN-CONTAINING PROTEIN"/>
    <property type="match status" value="1"/>
</dbReference>
<name>A0AAN9P7A7_CROPI</name>
<dbReference type="PANTHER" id="PTHR23257">
    <property type="entry name" value="SERINE-THREONINE PROTEIN KINASE"/>
    <property type="match status" value="1"/>
</dbReference>
<evidence type="ECO:0000313" key="3">
    <source>
        <dbReference type="EMBL" id="KAK7287119.1"/>
    </source>
</evidence>
<proteinExistence type="predicted"/>
<sequence>MLNFFASAFFFLSVWLLNRDSNPKPKQILSSSMCGFFFLNLDKCKCFLIAMDAAFGMEYLHGKKIIHFEWKSDNLLLNLRDPHHPICKVRRLRIQKRIKSDELGILKEEQKNGLPNFPSFIPFLPPLVKCSKPQAISHNMLFSGIILFAGLLAPSLELKLGIGGTSYADFIGSAHLPMSYIGYM</sequence>
<dbReference type="SUPFAM" id="SSF56112">
    <property type="entry name" value="Protein kinase-like (PK-like)"/>
    <property type="match status" value="1"/>
</dbReference>
<evidence type="ECO:0000313" key="4">
    <source>
        <dbReference type="Proteomes" id="UP001372338"/>
    </source>
</evidence>
<feature type="signal peptide" evidence="1">
    <location>
        <begin position="1"/>
        <end position="16"/>
    </location>
</feature>
<keyword evidence="1" id="KW-0732">Signal</keyword>
<dbReference type="GO" id="GO:0004672">
    <property type="term" value="F:protein kinase activity"/>
    <property type="evidence" value="ECO:0007669"/>
    <property type="project" value="InterPro"/>
</dbReference>
<dbReference type="InterPro" id="IPR011009">
    <property type="entry name" value="Kinase-like_dom_sf"/>
</dbReference>
<feature type="chain" id="PRO_5042836458" description="Protein kinase domain-containing protein" evidence="1">
    <location>
        <begin position="17"/>
        <end position="184"/>
    </location>
</feature>
<dbReference type="GO" id="GO:0005737">
    <property type="term" value="C:cytoplasm"/>
    <property type="evidence" value="ECO:0007669"/>
    <property type="project" value="TreeGrafter"/>
</dbReference>
<dbReference type="Gene3D" id="1.10.510.10">
    <property type="entry name" value="Transferase(Phosphotransferase) domain 1"/>
    <property type="match status" value="1"/>
</dbReference>